<comment type="subcellular location">
    <subcellularLocation>
        <location evidence="3">Mitochondrion membrane</location>
    </subcellularLocation>
    <subcellularLocation>
        <location evidence="2">Nucleus</location>
    </subcellularLocation>
    <subcellularLocation>
        <location evidence="4">Secreted</location>
    </subcellularLocation>
</comment>
<name>A0A8C3WVU2_9CETA</name>
<dbReference type="GO" id="GO:0016604">
    <property type="term" value="C:nuclear body"/>
    <property type="evidence" value="ECO:0007669"/>
    <property type="project" value="Ensembl"/>
</dbReference>
<dbReference type="GO" id="GO:0019843">
    <property type="term" value="F:rRNA binding"/>
    <property type="evidence" value="ECO:0007669"/>
    <property type="project" value="Ensembl"/>
</dbReference>
<dbReference type="Ensembl" id="ENSCWAT00000021856.1">
    <property type="protein sequence ID" value="ENSCWAP00000020141.1"/>
    <property type="gene ID" value="ENSCWAG00000015432.1"/>
</dbReference>
<evidence type="ECO:0000256" key="9">
    <source>
        <dbReference type="ARBA" id="ARBA00022525"/>
    </source>
</evidence>
<dbReference type="GO" id="GO:0030154">
    <property type="term" value="P:cell differentiation"/>
    <property type="evidence" value="ECO:0007669"/>
    <property type="project" value="UniProtKB-KW"/>
</dbReference>
<keyword evidence="13" id="KW-0472">Membrane</keyword>
<dbReference type="AlphaFoldDB" id="A0A8C3WVU2"/>
<evidence type="ECO:0000256" key="1">
    <source>
        <dbReference type="ARBA" id="ARBA00003783"/>
    </source>
</evidence>
<dbReference type="InterPro" id="IPR010487">
    <property type="entry name" value="NGRN/Rrg9"/>
</dbReference>
<accession>A0A8C3WVU2</accession>
<feature type="compositionally biased region" description="Basic and acidic residues" evidence="17">
    <location>
        <begin position="256"/>
        <end position="268"/>
    </location>
</feature>
<sequence length="296" mass="32796">MAVALNFLLGRRVCAAVGRCGFATRGVTTPGCTSREPDPDSDWEPEERELQEVESALKRQKKAIRFQKIRRQMEAPGAPPRTLTWEAMEQIRYLHKEFAESWSVPRLAEGFDVSTDVIRRVLKSKFVPTLKQKLKQDQKALKKVGLSRSFQQLPGSGDTWKPLSADLSVSGSLPLPGEETPSKGHGQTTALKAIELNAHSTDIPGRQKGRNKGIQGLKEEKSFVPVAADLGHLGELQKLSASHRGGTRGTHSDGPPSDRERGEPRAEESGDQNFSNKVVQRGREFFDSNGNFLYRI</sequence>
<evidence type="ECO:0000256" key="17">
    <source>
        <dbReference type="SAM" id="MobiDB-lite"/>
    </source>
</evidence>
<keyword evidence="14" id="KW-0325">Glycoprotein</keyword>
<reference evidence="19" key="2">
    <citation type="submission" date="2025-09" db="UniProtKB">
        <authorList>
            <consortium name="Ensembl"/>
        </authorList>
    </citation>
    <scope>IDENTIFICATION</scope>
</reference>
<evidence type="ECO:0000256" key="5">
    <source>
        <dbReference type="ARBA" id="ARBA00008082"/>
    </source>
</evidence>
<evidence type="ECO:0000256" key="10">
    <source>
        <dbReference type="ARBA" id="ARBA00022729"/>
    </source>
</evidence>
<dbReference type="GO" id="GO:0061668">
    <property type="term" value="P:mitochondrial ribosome assembly"/>
    <property type="evidence" value="ECO:0007669"/>
    <property type="project" value="Ensembl"/>
</dbReference>
<dbReference type="GO" id="GO:0031966">
    <property type="term" value="C:mitochondrial membrane"/>
    <property type="evidence" value="ECO:0007669"/>
    <property type="project" value="UniProtKB-SubCell"/>
</dbReference>
<feature type="region of interest" description="Disordered" evidence="17">
    <location>
        <begin position="198"/>
        <end position="217"/>
    </location>
</feature>
<dbReference type="PANTHER" id="PTHR13475:SF4">
    <property type="entry name" value="NEUGRIN"/>
    <property type="match status" value="1"/>
</dbReference>
<keyword evidence="12" id="KW-0496">Mitochondrion</keyword>
<keyword evidence="20" id="KW-1185">Reference proteome</keyword>
<gene>
    <name evidence="19" type="primary">NGRN</name>
</gene>
<evidence type="ECO:0000256" key="15">
    <source>
        <dbReference type="ARBA" id="ARBA00023242"/>
    </source>
</evidence>
<comment type="function">
    <text evidence="1">Plays an essential role in mitochondrial ribosome biogenesis. As a component of a functional protein-RNA module, consisting of RCC1L, NGRN, RPUSD3, RPUSD4, TRUB2, FASTKD2 and 16S mitochondrial ribosomal RNA (16S mt-rRNA), controls 16S mt-rRNA abundance and is required for intra-mitochondrial translation of core subunits of the oxidative phosphorylation system.</text>
</comment>
<comment type="similarity">
    <text evidence="5">Belongs to the neugrin family.</text>
</comment>
<evidence type="ECO:0000256" key="7">
    <source>
        <dbReference type="ARBA" id="ARBA00016593"/>
    </source>
</evidence>
<keyword evidence="10 18" id="KW-0732">Signal</keyword>
<proteinExistence type="inferred from homology"/>
<comment type="subunit">
    <text evidence="6">Forms a regulatory protein-RNA complex, consisting of RCC1L, NGRN, RPUSD3, RPUSD4, TRUB2, FASTKD2 and 16S mt-rRNA. Interacts with 16S mt-rRNA; this interaction is direct.</text>
</comment>
<evidence type="ECO:0000256" key="6">
    <source>
        <dbReference type="ARBA" id="ARBA00011308"/>
    </source>
</evidence>
<protein>
    <recommendedName>
        <fullName evidence="7">Neugrin</fullName>
    </recommendedName>
    <alternativeName>
        <fullName evidence="16">Neurite outgrowth-associated protein</fullName>
    </alternativeName>
</protein>
<keyword evidence="9" id="KW-0964">Secreted</keyword>
<dbReference type="GO" id="GO:0072686">
    <property type="term" value="C:mitotic spindle"/>
    <property type="evidence" value="ECO:0007669"/>
    <property type="project" value="Ensembl"/>
</dbReference>
<organism evidence="19 20">
    <name type="scientific">Catagonus wagneri</name>
    <name type="common">Chacoan peccary</name>
    <dbReference type="NCBI Taxonomy" id="51154"/>
    <lineage>
        <taxon>Eukaryota</taxon>
        <taxon>Metazoa</taxon>
        <taxon>Chordata</taxon>
        <taxon>Craniata</taxon>
        <taxon>Vertebrata</taxon>
        <taxon>Euteleostomi</taxon>
        <taxon>Mammalia</taxon>
        <taxon>Eutheria</taxon>
        <taxon>Laurasiatheria</taxon>
        <taxon>Artiodactyla</taxon>
        <taxon>Suina</taxon>
        <taxon>Tayassuidae</taxon>
        <taxon>Catagonus</taxon>
    </lineage>
</organism>
<dbReference type="PANTHER" id="PTHR13475">
    <property type="entry name" value="NEUGRIN"/>
    <property type="match status" value="1"/>
</dbReference>
<reference evidence="19" key="1">
    <citation type="submission" date="2025-08" db="UniProtKB">
        <authorList>
            <consortium name="Ensembl"/>
        </authorList>
    </citation>
    <scope>IDENTIFICATION</scope>
</reference>
<evidence type="ECO:0000256" key="18">
    <source>
        <dbReference type="SAM" id="SignalP"/>
    </source>
</evidence>
<dbReference type="GO" id="GO:0005576">
    <property type="term" value="C:extracellular region"/>
    <property type="evidence" value="ECO:0007669"/>
    <property type="project" value="UniProtKB-SubCell"/>
</dbReference>
<evidence type="ECO:0000256" key="8">
    <source>
        <dbReference type="ARBA" id="ARBA00022473"/>
    </source>
</evidence>
<dbReference type="GO" id="GO:0070131">
    <property type="term" value="P:positive regulation of mitochondrial translation"/>
    <property type="evidence" value="ECO:0007669"/>
    <property type="project" value="Ensembl"/>
</dbReference>
<evidence type="ECO:0000256" key="16">
    <source>
        <dbReference type="ARBA" id="ARBA00029657"/>
    </source>
</evidence>
<keyword evidence="11" id="KW-0221">Differentiation</keyword>
<feature type="chain" id="PRO_5034392042" description="Neugrin" evidence="18">
    <location>
        <begin position="16"/>
        <end position="296"/>
    </location>
</feature>
<dbReference type="GeneTree" id="ENSGT00390000014472"/>
<evidence type="ECO:0000256" key="3">
    <source>
        <dbReference type="ARBA" id="ARBA00004325"/>
    </source>
</evidence>
<keyword evidence="15" id="KW-0539">Nucleus</keyword>
<dbReference type="Proteomes" id="UP000694540">
    <property type="component" value="Unplaced"/>
</dbReference>
<evidence type="ECO:0000256" key="13">
    <source>
        <dbReference type="ARBA" id="ARBA00023136"/>
    </source>
</evidence>
<feature type="signal peptide" evidence="18">
    <location>
        <begin position="1"/>
        <end position="15"/>
    </location>
</feature>
<evidence type="ECO:0000256" key="12">
    <source>
        <dbReference type="ARBA" id="ARBA00023128"/>
    </source>
</evidence>
<feature type="region of interest" description="Disordered" evidence="17">
    <location>
        <begin position="27"/>
        <end position="47"/>
    </location>
</feature>
<dbReference type="Pfam" id="PF06413">
    <property type="entry name" value="Neugrin"/>
    <property type="match status" value="1"/>
</dbReference>
<keyword evidence="8" id="KW-0217">Developmental protein</keyword>
<evidence type="ECO:0000256" key="2">
    <source>
        <dbReference type="ARBA" id="ARBA00004123"/>
    </source>
</evidence>
<evidence type="ECO:0000256" key="11">
    <source>
        <dbReference type="ARBA" id="ARBA00022782"/>
    </source>
</evidence>
<evidence type="ECO:0000256" key="14">
    <source>
        <dbReference type="ARBA" id="ARBA00023180"/>
    </source>
</evidence>
<feature type="region of interest" description="Disordered" evidence="17">
    <location>
        <begin position="239"/>
        <end position="282"/>
    </location>
</feature>
<dbReference type="GO" id="GO:0005759">
    <property type="term" value="C:mitochondrial matrix"/>
    <property type="evidence" value="ECO:0007669"/>
    <property type="project" value="Ensembl"/>
</dbReference>
<evidence type="ECO:0000313" key="20">
    <source>
        <dbReference type="Proteomes" id="UP000694540"/>
    </source>
</evidence>
<evidence type="ECO:0000256" key="4">
    <source>
        <dbReference type="ARBA" id="ARBA00004613"/>
    </source>
</evidence>
<evidence type="ECO:0000313" key="19">
    <source>
        <dbReference type="Ensembl" id="ENSCWAP00000020141.1"/>
    </source>
</evidence>
<dbReference type="GO" id="GO:0045171">
    <property type="term" value="C:intercellular bridge"/>
    <property type="evidence" value="ECO:0007669"/>
    <property type="project" value="Ensembl"/>
</dbReference>